<feature type="signal peptide" evidence="1">
    <location>
        <begin position="1"/>
        <end position="26"/>
    </location>
</feature>
<sequence length="356" mass="38939">MGFKKFSTGIVLGGLLTFASFNIVSAATYVQKSNAIHQYTSTSLRTVSNSQVNFVKSDGNYAWSGNPTGSEALNSISGTKWSFTTKYLLPTTHAVFGNSKYDVTNPQSAATNGKDLFVVYAPHELNGKGFIVRYDRSMLAKIGFAKSQAALTTKPAVAGIKVGSMFEVGHGQSLAYDKKHHSLWMWRDSATMKPTKWSTIQRISSASLKPNKVLKFHMNNHGANVPAGHNLTFDTTGHAYWWGISAGKVKIYKATISGNRIAVTLTKQLLSHQTGTHQQSMGYNPKNGRLYLVSDDSIVSLPASKLNGRGSLTSGSFKYTRFNSGREFESLFYDGTGHGMLLSNRNPEVLMSNSQY</sequence>
<dbReference type="Proteomes" id="UP000286974">
    <property type="component" value="Unassembled WGS sequence"/>
</dbReference>
<feature type="chain" id="PRO_5019081922" description="Extracellular protein" evidence="1">
    <location>
        <begin position="27"/>
        <end position="356"/>
    </location>
</feature>
<evidence type="ECO:0008006" key="4">
    <source>
        <dbReference type="Google" id="ProtNLM"/>
    </source>
</evidence>
<evidence type="ECO:0000256" key="1">
    <source>
        <dbReference type="SAM" id="SignalP"/>
    </source>
</evidence>
<reference evidence="2 3" key="1">
    <citation type="submission" date="2017-11" db="EMBL/GenBank/DDBJ databases">
        <title>Draft Genome Sequence of Lactobacillus curieae NBRC 111893 isolated from Koso, a Japanese sugar-Vegetable Fermented Beverage.</title>
        <authorList>
            <person name="Chiou T.Y."/>
            <person name="Oshima K."/>
            <person name="Suda W."/>
            <person name="Hattori M."/>
            <person name="Takahashi T."/>
        </authorList>
    </citation>
    <scope>NUCLEOTIDE SEQUENCE [LARGE SCALE GENOMIC DNA]</scope>
    <source>
        <strain evidence="2 3">NBRC111893</strain>
    </source>
</reference>
<evidence type="ECO:0000313" key="3">
    <source>
        <dbReference type="Proteomes" id="UP000286974"/>
    </source>
</evidence>
<evidence type="ECO:0000313" key="2">
    <source>
        <dbReference type="EMBL" id="GAY72751.1"/>
    </source>
</evidence>
<protein>
    <recommendedName>
        <fullName evidence="4">Extracellular protein</fullName>
    </recommendedName>
</protein>
<gene>
    <name evidence="2" type="ORF">NBRC111893_897</name>
</gene>
<dbReference type="RefSeq" id="WP_125008025.1">
    <property type="nucleotide sequence ID" value="NZ_BEXA01000002.1"/>
</dbReference>
<dbReference type="OrthoDB" id="2276332at2"/>
<keyword evidence="3" id="KW-1185">Reference proteome</keyword>
<comment type="caution">
    <text evidence="2">The sequence shown here is derived from an EMBL/GenBank/DDBJ whole genome shotgun (WGS) entry which is preliminary data.</text>
</comment>
<accession>A0A401FKL3</accession>
<organism evidence="2 3">
    <name type="scientific">Lentilactobacillus kosonis</name>
    <dbReference type="NCBI Taxonomy" id="2810561"/>
    <lineage>
        <taxon>Bacteria</taxon>
        <taxon>Bacillati</taxon>
        <taxon>Bacillota</taxon>
        <taxon>Bacilli</taxon>
        <taxon>Lactobacillales</taxon>
        <taxon>Lactobacillaceae</taxon>
        <taxon>Lentilactobacillus</taxon>
    </lineage>
</organism>
<dbReference type="EMBL" id="BEXA01000002">
    <property type="protein sequence ID" value="GAY72751.1"/>
    <property type="molecule type" value="Genomic_DNA"/>
</dbReference>
<keyword evidence="1" id="KW-0732">Signal</keyword>
<proteinExistence type="predicted"/>
<name>A0A401FKL3_9LACO</name>
<dbReference type="AlphaFoldDB" id="A0A401FKL3"/>